<proteinExistence type="predicted"/>
<dbReference type="PANTHER" id="PTHR37329">
    <property type="entry name" value="KINETOCHORE PROTEIN SOS7"/>
    <property type="match status" value="1"/>
</dbReference>
<sequence length="366" mass="40879">MEIWLGNMSRPSLELPAIEPSQNVQAAKKLETQLNALDIQLLKKAQELSEHRTEDDEDLDPEDAMIKDPAIVAMDVAAQIAYLRKLKFQYLEQNAKDKYVKSIVSDIDDAPIITVEQNNELSAINEEKKAKLKVAKQKLEETQKNIRLLAPLVEQDYHQVKQATDRAALLSQKIIDARTRLMLLRHTHPHPRLTIPLADQKLADQVVEMQTLSDQVQSVKQKAKADKARVKAGALVVENLRIEASEAQKAVKNAQLDEEDSRIVPLYEWFTASLSLQRSIHNLEDLHSETENELRLTYKISSSPPHHITITLIFQSDTKKLAAAEVSGLDELGIEVGDVVDAHIQVNDVHGLVAAILAHARAAAGT</sequence>
<organism evidence="3">
    <name type="scientific">Psilocybe cubensis</name>
    <name type="common">Psychedelic mushroom</name>
    <name type="synonym">Stropharia cubensis</name>
    <dbReference type="NCBI Taxonomy" id="181762"/>
    <lineage>
        <taxon>Eukaryota</taxon>
        <taxon>Fungi</taxon>
        <taxon>Dikarya</taxon>
        <taxon>Basidiomycota</taxon>
        <taxon>Agaricomycotina</taxon>
        <taxon>Agaricomycetes</taxon>
        <taxon>Agaricomycetidae</taxon>
        <taxon>Agaricales</taxon>
        <taxon>Agaricineae</taxon>
        <taxon>Strophariaceae</taxon>
        <taxon>Psilocybe</taxon>
    </lineage>
</organism>
<keyword evidence="1" id="KW-0175">Coiled coil</keyword>
<evidence type="ECO:0000313" key="3">
    <source>
        <dbReference type="EMBL" id="KAG5168398.1"/>
    </source>
</evidence>
<dbReference type="GO" id="GO:0000776">
    <property type="term" value="C:kinetochore"/>
    <property type="evidence" value="ECO:0007669"/>
    <property type="project" value="InterPro"/>
</dbReference>
<dbReference type="AlphaFoldDB" id="A0A8H7XWZ4"/>
<comment type="caution">
    <text evidence="3">The sequence shown here is derived from an EMBL/GenBank/DDBJ whole genome shotgun (WGS) entry which is preliminary data.</text>
</comment>
<dbReference type="GO" id="GO:0051315">
    <property type="term" value="P:attachment of mitotic spindle microtubules to kinetochore"/>
    <property type="evidence" value="ECO:0007669"/>
    <property type="project" value="TreeGrafter"/>
</dbReference>
<dbReference type="InterPro" id="IPR037475">
    <property type="entry name" value="Sos7"/>
</dbReference>
<dbReference type="GO" id="GO:0034501">
    <property type="term" value="P:protein localization to kinetochore"/>
    <property type="evidence" value="ECO:0007669"/>
    <property type="project" value="InterPro"/>
</dbReference>
<reference evidence="3" key="1">
    <citation type="submission" date="2021-02" db="EMBL/GenBank/DDBJ databases">
        <title>Psilocybe cubensis genome.</title>
        <authorList>
            <person name="Mckernan K.J."/>
            <person name="Crawford S."/>
            <person name="Trippe A."/>
            <person name="Kane L.T."/>
            <person name="Mclaughlin S."/>
        </authorList>
    </citation>
    <scope>NUCLEOTIDE SEQUENCE [LARGE SCALE GENOMIC DNA]</scope>
    <source>
        <strain evidence="3">MGC-MH-2018</strain>
    </source>
</reference>
<dbReference type="EMBL" id="JAFIQS010000006">
    <property type="protein sequence ID" value="KAG5168398.1"/>
    <property type="molecule type" value="Genomic_DNA"/>
</dbReference>
<gene>
    <name evidence="3" type="ORF">JR316_006997</name>
</gene>
<feature type="domain" description="Kinetochore protein Sos7 coiled-coil" evidence="2">
    <location>
        <begin position="82"/>
        <end position="157"/>
    </location>
</feature>
<evidence type="ECO:0000259" key="2">
    <source>
        <dbReference type="Pfam" id="PF20882"/>
    </source>
</evidence>
<feature type="coiled-coil region" evidence="1">
    <location>
        <begin position="118"/>
        <end position="145"/>
    </location>
</feature>
<dbReference type="InterPro" id="IPR048781">
    <property type="entry name" value="Sos7_CC"/>
</dbReference>
<evidence type="ECO:0000256" key="1">
    <source>
        <dbReference type="SAM" id="Coils"/>
    </source>
</evidence>
<protein>
    <recommendedName>
        <fullName evidence="2">Kinetochore protein Sos7 coiled-coil domain-containing protein</fullName>
    </recommendedName>
</protein>
<name>A0A8H7XWZ4_PSICU</name>
<dbReference type="OrthoDB" id="18959at2759"/>
<dbReference type="PANTHER" id="PTHR37329:SF1">
    <property type="entry name" value="KINETOCHORE PROTEIN SOS7"/>
    <property type="match status" value="1"/>
</dbReference>
<dbReference type="Pfam" id="PF20882">
    <property type="entry name" value="Sos7"/>
    <property type="match status" value="1"/>
</dbReference>
<accession>A0A8H7XWZ4</accession>